<gene>
    <name evidence="2" type="ORF">CNEO2_40161</name>
    <name evidence="1" type="ORF">CNEO_20032</name>
    <name evidence="3" type="ORF">CNEONATNEC25_01651</name>
</gene>
<sequence length="39" mass="4561">MKAVFCKLKKSETFKAYVFLLPSLKCSVTGWAIFRKKFD</sequence>
<dbReference type="Proteomes" id="UP000789738">
    <property type="component" value="Unassembled WGS sequence"/>
</dbReference>
<evidence type="ECO:0000313" key="3">
    <source>
        <dbReference type="EMBL" id="VCT84052.1"/>
    </source>
</evidence>
<dbReference type="Proteomes" id="UP000431451">
    <property type="component" value="Unassembled WGS sequence"/>
</dbReference>
<dbReference type="Proteomes" id="UP001189143">
    <property type="component" value="Unassembled WGS sequence"/>
</dbReference>
<dbReference type="EMBL" id="CAMTCP010000248">
    <property type="protein sequence ID" value="CAI3645077.1"/>
    <property type="molecule type" value="Genomic_DNA"/>
</dbReference>
<evidence type="ECO:0000313" key="4">
    <source>
        <dbReference type="Proteomes" id="UP000431451"/>
    </source>
</evidence>
<name>A0A650LZ33_9CLOT</name>
<reference evidence="2" key="3">
    <citation type="submission" date="2022-10" db="EMBL/GenBank/DDBJ databases">
        <authorList>
            <person name="Aires J."/>
            <person name="Mesa V."/>
        </authorList>
    </citation>
    <scope>NUCLEOTIDE SEQUENCE</scope>
    <source>
        <strain evidence="2">Clostridium neonatale JD116</strain>
    </source>
</reference>
<dbReference type="EMBL" id="CAKJVE010000002">
    <property type="protein sequence ID" value="CAG9702292.1"/>
    <property type="molecule type" value="Genomic_DNA"/>
</dbReference>
<evidence type="ECO:0000313" key="2">
    <source>
        <dbReference type="EMBL" id="CAI3645077.1"/>
    </source>
</evidence>
<protein>
    <submittedName>
        <fullName evidence="3">Uncharacterized protein</fullName>
    </submittedName>
</protein>
<evidence type="ECO:0000313" key="1">
    <source>
        <dbReference type="EMBL" id="CAG9702292.1"/>
    </source>
</evidence>
<accession>A0A650LZ33</accession>
<reference evidence="1" key="2">
    <citation type="submission" date="2021-10" db="EMBL/GenBank/DDBJ databases">
        <authorList>
            <person name="Mesa V."/>
        </authorList>
    </citation>
    <scope>NUCLEOTIDE SEQUENCE</scope>
    <source>
        <strain evidence="1">CC3_PB</strain>
    </source>
</reference>
<dbReference type="AlphaFoldDB" id="A0A650LZ33"/>
<organism evidence="3 4">
    <name type="scientific">Clostridium neonatale</name>
    <dbReference type="NCBI Taxonomy" id="137838"/>
    <lineage>
        <taxon>Bacteria</taxon>
        <taxon>Bacillati</taxon>
        <taxon>Bacillota</taxon>
        <taxon>Clostridia</taxon>
        <taxon>Eubacteriales</taxon>
        <taxon>Clostridiaceae</taxon>
        <taxon>Clostridium</taxon>
    </lineage>
</organism>
<proteinExistence type="predicted"/>
<reference evidence="3 4" key="1">
    <citation type="submission" date="2018-06" db="EMBL/GenBank/DDBJ databases">
        <authorList>
            <consortium name="IHU Genomes"/>
        </authorList>
    </citation>
    <scope>NUCLEOTIDE SEQUENCE [LARGE SCALE GENOMIC DNA]</scope>
    <source>
        <strain evidence="3 4">NEC25</strain>
    </source>
</reference>
<dbReference type="EMBL" id="UWJD01000001">
    <property type="protein sequence ID" value="VCT84052.1"/>
    <property type="molecule type" value="Genomic_DNA"/>
</dbReference>